<dbReference type="Gene3D" id="3.20.20.70">
    <property type="entry name" value="Aldolase class I"/>
    <property type="match status" value="1"/>
</dbReference>
<dbReference type="GO" id="GO:0019262">
    <property type="term" value="P:N-acetylneuraminate catabolic process"/>
    <property type="evidence" value="ECO:0007669"/>
    <property type="project" value="TreeGrafter"/>
</dbReference>
<comment type="pathway">
    <text evidence="3">Amino-sugar metabolism; N-acetylneuraminate degradation; D-fructose 6-phosphate from N-acetylneuraminate: step 3/5.</text>
</comment>
<evidence type="ECO:0000256" key="2">
    <source>
        <dbReference type="ARBA" id="ARBA00002147"/>
    </source>
</evidence>
<evidence type="ECO:0000313" key="10">
    <source>
        <dbReference type="EMBL" id="XDS50791.1"/>
    </source>
</evidence>
<dbReference type="GO" id="GO:0047465">
    <property type="term" value="F:N-acylglucosamine-6-phosphate 2-epimerase activity"/>
    <property type="evidence" value="ECO:0007669"/>
    <property type="project" value="UniProtKB-EC"/>
</dbReference>
<organism evidence="8">
    <name type="scientific">Bifidobacterium fermentum</name>
    <dbReference type="NCBI Taxonomy" id="3059035"/>
    <lineage>
        <taxon>Bacteria</taxon>
        <taxon>Bacillati</taxon>
        <taxon>Actinomycetota</taxon>
        <taxon>Actinomycetes</taxon>
        <taxon>Bifidobacteriales</taxon>
        <taxon>Bifidobacteriaceae</taxon>
        <taxon>Bifidobacterium</taxon>
    </lineage>
</organism>
<dbReference type="KEGG" id="bfk:QN062_00805"/>
<protein>
    <recommendedName>
        <fullName evidence="5">N-acylglucosamine-6-phosphate 2-epimerase</fullName>
        <ecNumber evidence="5">5.1.3.9</ecNumber>
    </recommendedName>
</protein>
<comment type="function">
    <text evidence="2">Converts N-acetylmannosamine-6-phosphate (ManNAc-6-P) to N-acetylglucosamine-6-phosphate (GlcNAc-6-P).</text>
</comment>
<dbReference type="PANTHER" id="PTHR36204">
    <property type="entry name" value="N-ACETYLMANNOSAMINE-6-PHOSPHATE 2-EPIMERASE-RELATED"/>
    <property type="match status" value="1"/>
</dbReference>
<dbReference type="EMBL" id="CP129682">
    <property type="protein sequence ID" value="XDS49575.1"/>
    <property type="molecule type" value="Genomic_DNA"/>
</dbReference>
<dbReference type="GO" id="GO:0005829">
    <property type="term" value="C:cytosol"/>
    <property type="evidence" value="ECO:0007669"/>
    <property type="project" value="TreeGrafter"/>
</dbReference>
<dbReference type="GO" id="GO:0006053">
    <property type="term" value="P:N-acetylmannosamine catabolic process"/>
    <property type="evidence" value="ECO:0007669"/>
    <property type="project" value="TreeGrafter"/>
</dbReference>
<dbReference type="InterPro" id="IPR011060">
    <property type="entry name" value="RibuloseP-bd_barrel"/>
</dbReference>
<evidence type="ECO:0000256" key="5">
    <source>
        <dbReference type="ARBA" id="ARBA00013180"/>
    </source>
</evidence>
<name>A0AB39U9J5_9BIFI</name>
<evidence type="ECO:0000256" key="4">
    <source>
        <dbReference type="ARBA" id="ARBA00007439"/>
    </source>
</evidence>
<reference evidence="8" key="1">
    <citation type="submission" date="2023-07" db="EMBL/GenBank/DDBJ databases">
        <title>Bifidobacterium aquikefiriaerophilum sp. nov. and Bifidobacterium eccum sp. nov., isolated from water kefir.</title>
        <authorList>
            <person name="Breselge S."/>
            <person name="Bellassi P."/>
            <person name="Barcenilla C."/>
            <person name="Alvarez-Ordonez A."/>
            <person name="Morelli L."/>
            <person name="Cotter P.D."/>
        </authorList>
    </citation>
    <scope>NUCLEOTIDE SEQUENCE</scope>
    <source>
        <strain evidence="10">WK012_4_13</strain>
        <strain evidence="9">WK013_4_14</strain>
        <strain evidence="8">WK048_4_13</strain>
    </source>
</reference>
<comment type="similarity">
    <text evidence="4">Belongs to the NanE family.</text>
</comment>
<comment type="catalytic activity">
    <reaction evidence="1">
        <text>an N-acyl-D-glucosamine 6-phosphate = an N-acyl-D-mannosamine 6-phosphate</text>
        <dbReference type="Rhea" id="RHEA:23932"/>
        <dbReference type="ChEBI" id="CHEBI:57599"/>
        <dbReference type="ChEBI" id="CHEBI:57666"/>
        <dbReference type="EC" id="5.1.3.9"/>
    </reaction>
</comment>
<keyword evidence="6 8" id="KW-0413">Isomerase</keyword>
<evidence type="ECO:0000256" key="7">
    <source>
        <dbReference type="ARBA" id="ARBA00023277"/>
    </source>
</evidence>
<dbReference type="EMBL" id="CP129683">
    <property type="protein sequence ID" value="XDS50791.1"/>
    <property type="molecule type" value="Genomic_DNA"/>
</dbReference>
<keyword evidence="7" id="KW-0119">Carbohydrate metabolism</keyword>
<dbReference type="InterPro" id="IPR013785">
    <property type="entry name" value="Aldolase_TIM"/>
</dbReference>
<dbReference type="SUPFAM" id="SSF51366">
    <property type="entry name" value="Ribulose-phoshate binding barrel"/>
    <property type="match status" value="1"/>
</dbReference>
<evidence type="ECO:0000256" key="3">
    <source>
        <dbReference type="ARBA" id="ARBA00005081"/>
    </source>
</evidence>
<sequence length="232" mass="23729">MNASIAKLKDGLIVSSQVMNPASPLLAPSTLAALAKAAELGGAVGFRVDGVDVVRELRRLSDRPIIGIHKNRASGMDTYITVCVKDAIALISAGADIVAAQATEGSRPAESFAEIVQAVHMQGALVMGDVSTYEEGIAAVANGADIVATTLAGYTSQSKGAHRPDLRLAQRLSNSVNVPVVVEGGIWTPEDVAGAFDAGAWAVVVGSALTAPDIIAAHLSQGLPHRHIGVLA</sequence>
<dbReference type="PANTHER" id="PTHR36204:SF1">
    <property type="entry name" value="N-ACETYLMANNOSAMINE-6-PHOSPHATE 2-EPIMERASE-RELATED"/>
    <property type="match status" value="1"/>
</dbReference>
<evidence type="ECO:0000313" key="9">
    <source>
        <dbReference type="EMBL" id="XDS49575.1"/>
    </source>
</evidence>
<accession>A0AB39U9J5</accession>
<dbReference type="RefSeq" id="WP_369341753.1">
    <property type="nucleotide sequence ID" value="NZ_CP129675.1"/>
</dbReference>
<dbReference type="NCBIfam" id="NF002231">
    <property type="entry name" value="PRK01130.1"/>
    <property type="match status" value="1"/>
</dbReference>
<dbReference type="AlphaFoldDB" id="A0AB39U9J5"/>
<dbReference type="InterPro" id="IPR007260">
    <property type="entry name" value="NanE"/>
</dbReference>
<dbReference type="Pfam" id="PF04131">
    <property type="entry name" value="NanE"/>
    <property type="match status" value="1"/>
</dbReference>
<dbReference type="EC" id="5.1.3.9" evidence="5"/>
<evidence type="ECO:0000256" key="1">
    <source>
        <dbReference type="ARBA" id="ARBA00000056"/>
    </source>
</evidence>
<dbReference type="EMBL" id="CP129675">
    <property type="protein sequence ID" value="XDS45644.1"/>
    <property type="molecule type" value="Genomic_DNA"/>
</dbReference>
<evidence type="ECO:0000313" key="8">
    <source>
        <dbReference type="EMBL" id="XDS45644.1"/>
    </source>
</evidence>
<gene>
    <name evidence="10" type="ORF">QN062_00805</name>
    <name evidence="9" type="ORF">QN216_04815</name>
    <name evidence="8" type="ORF">QN217_05635</name>
</gene>
<evidence type="ECO:0000256" key="6">
    <source>
        <dbReference type="ARBA" id="ARBA00023235"/>
    </source>
</evidence>
<proteinExistence type="inferred from homology"/>